<dbReference type="RefSeq" id="WP_258540503.1">
    <property type="nucleotide sequence ID" value="NZ_OU015584.1"/>
</dbReference>
<dbReference type="SUPFAM" id="SSF158446">
    <property type="entry name" value="IVS-encoded protein-like"/>
    <property type="match status" value="1"/>
</dbReference>
<evidence type="ECO:0000313" key="1">
    <source>
        <dbReference type="EMBL" id="CAG5076989.1"/>
    </source>
</evidence>
<proteinExistence type="predicted"/>
<gene>
    <name evidence="1" type="ORF">CRYO30217_00264</name>
</gene>
<dbReference type="Pfam" id="PF05635">
    <property type="entry name" value="23S_rRNA_IVP"/>
    <property type="match status" value="1"/>
</dbReference>
<dbReference type="KEGG" id="ptan:CRYO30217_00264"/>
<reference evidence="1" key="1">
    <citation type="submission" date="2021-04" db="EMBL/GenBank/DDBJ databases">
        <authorList>
            <person name="Rodrigo-Torres L."/>
            <person name="Arahal R. D."/>
            <person name="Lucena T."/>
        </authorList>
    </citation>
    <scope>NUCLEOTIDE SEQUENCE</scope>
    <source>
        <strain evidence="1">AS29M-1</strain>
    </source>
</reference>
<accession>A0A916NET6</accession>
<dbReference type="InterPro" id="IPR012657">
    <property type="entry name" value="23S_rRNA-intervening_sequence"/>
</dbReference>
<evidence type="ECO:0000313" key="2">
    <source>
        <dbReference type="Proteomes" id="UP000683507"/>
    </source>
</evidence>
<dbReference type="EMBL" id="OU015584">
    <property type="protein sequence ID" value="CAG5076989.1"/>
    <property type="molecule type" value="Genomic_DNA"/>
</dbReference>
<protein>
    <recommendedName>
        <fullName evidence="3">Four helix bundle protein</fullName>
    </recommendedName>
</protein>
<name>A0A916NET6_9FLAO</name>
<dbReference type="InterPro" id="IPR036583">
    <property type="entry name" value="23S_rRNA_IVS_sf"/>
</dbReference>
<keyword evidence="2" id="KW-1185">Reference proteome</keyword>
<dbReference type="NCBIfam" id="TIGR02436">
    <property type="entry name" value="four helix bundle protein"/>
    <property type="match status" value="1"/>
</dbReference>
<dbReference type="Proteomes" id="UP000683507">
    <property type="component" value="Chromosome"/>
</dbReference>
<dbReference type="AlphaFoldDB" id="A0A916NET6"/>
<dbReference type="PANTHER" id="PTHR38471">
    <property type="entry name" value="FOUR HELIX BUNDLE PROTEIN"/>
    <property type="match status" value="1"/>
</dbReference>
<sequence length="116" mass="13149">MNNFKELNVWKEAISMASEVYSFCKRLPQEEKFGIISQIQRSSVSVSSNIAEGAGRNNKGEFYHFLGIARGSASETMSLLYLCIEVGFSNESELTDLIDKIDKIQNMIFRLQQSLK</sequence>
<dbReference type="Gene3D" id="1.20.1440.60">
    <property type="entry name" value="23S rRNA-intervening sequence"/>
    <property type="match status" value="1"/>
</dbReference>
<dbReference type="PANTHER" id="PTHR38471:SF2">
    <property type="entry name" value="FOUR HELIX BUNDLE PROTEIN"/>
    <property type="match status" value="1"/>
</dbReference>
<evidence type="ECO:0008006" key="3">
    <source>
        <dbReference type="Google" id="ProtNLM"/>
    </source>
</evidence>
<organism evidence="1 2">
    <name type="scientific">Parvicella tangerina</name>
    <dbReference type="NCBI Taxonomy" id="2829795"/>
    <lineage>
        <taxon>Bacteria</taxon>
        <taxon>Pseudomonadati</taxon>
        <taxon>Bacteroidota</taxon>
        <taxon>Flavobacteriia</taxon>
        <taxon>Flavobacteriales</taxon>
        <taxon>Parvicellaceae</taxon>
        <taxon>Parvicella</taxon>
    </lineage>
</organism>
<dbReference type="CDD" id="cd16377">
    <property type="entry name" value="23S_rRNA_IVP_like"/>
    <property type="match status" value="1"/>
</dbReference>